<dbReference type="EMBL" id="FR773153">
    <property type="protein sequence ID" value="CBY93368.1"/>
    <property type="molecule type" value="Genomic_DNA"/>
</dbReference>
<accession>E8ZJP7</accession>
<feature type="region of interest" description="Disordered" evidence="1">
    <location>
        <begin position="127"/>
        <end position="146"/>
    </location>
</feature>
<gene>
    <name evidence="2" type="ORF">HF1_13600</name>
</gene>
<evidence type="ECO:0000313" key="2">
    <source>
        <dbReference type="EMBL" id="CBY93368.1"/>
    </source>
</evidence>
<name>E8ZJP7_MYCHL</name>
<dbReference type="Proteomes" id="UP000008637">
    <property type="component" value="Chromosome"/>
</dbReference>
<evidence type="ECO:0000256" key="1">
    <source>
        <dbReference type="SAM" id="MobiDB-lite"/>
    </source>
</evidence>
<organism evidence="2 3">
    <name type="scientific">Mycoplasma haemofelis (strain Langford 1)</name>
    <name type="common">Haemobartonella felis</name>
    <dbReference type="NCBI Taxonomy" id="941640"/>
    <lineage>
        <taxon>Bacteria</taxon>
        <taxon>Bacillati</taxon>
        <taxon>Mycoplasmatota</taxon>
        <taxon>Mollicutes</taxon>
        <taxon>Mycoplasmataceae</taxon>
        <taxon>Mycoplasma</taxon>
    </lineage>
</organism>
<keyword evidence="3" id="KW-1185">Reference proteome</keyword>
<evidence type="ECO:0000313" key="3">
    <source>
        <dbReference type="Proteomes" id="UP000008637"/>
    </source>
</evidence>
<proteinExistence type="predicted"/>
<reference evidence="2 3" key="1">
    <citation type="journal article" date="2011" name="J. Bacteriol.">
        <title>Complete genome sequence of Mycoplasma haemofelis, a hemotropic mycoplasma.</title>
        <authorList>
            <person name="Barker E.N."/>
            <person name="Helps C.R."/>
            <person name="Peters I.R."/>
            <person name="Darby A.C."/>
            <person name="Radford A.D."/>
            <person name="Tasker S."/>
        </authorList>
    </citation>
    <scope>NUCLEOTIDE SEQUENCE [LARGE SCALE GENOMIC DNA]</scope>
    <source>
        <strain evidence="2 3">Langford 1</strain>
    </source>
</reference>
<dbReference type="HOGENOM" id="CLU_098620_3_0_14"/>
<protein>
    <submittedName>
        <fullName evidence="2">Uncharacterized protein</fullName>
    </submittedName>
</protein>
<dbReference type="AlphaFoldDB" id="E8ZJP7"/>
<dbReference type="KEGG" id="mha:HF1_13600"/>
<sequence length="215" mass="23722">MPSSSTIKVASGLGAAGAIGGGVALSKPYLFPDKATLRSLVEADKWKFLSGSNSSEISEILATYKSQNPSPFANFKGDEGNKDDLLLEKCKELSGKYEDDANKEGFLRKLKRWCVIPKSVQDRLSDFNITPMSTEDPSSGTNEDQSWISKMKSYESSNSKFSQLASLNSGTDDEKAKKLRTRCKDELNVKSFTESFEVTFDKVKLWCVSIQKLGN</sequence>